<proteinExistence type="predicted"/>
<feature type="compositionally biased region" description="Basic and acidic residues" evidence="3">
    <location>
        <begin position="25"/>
        <end position="35"/>
    </location>
</feature>
<keyword evidence="2" id="KW-0175">Coiled coil</keyword>
<feature type="region of interest" description="Disordered" evidence="3">
    <location>
        <begin position="1"/>
        <end position="35"/>
    </location>
</feature>
<evidence type="ECO:0000313" key="5">
    <source>
        <dbReference type="RefSeq" id="XP_070653369.1"/>
    </source>
</evidence>
<keyword evidence="1" id="KW-0597">Phosphoprotein</keyword>
<name>A0ABM4SZZ8_BOSIN</name>
<dbReference type="GeneID" id="109564928"/>
<evidence type="ECO:0000256" key="1">
    <source>
        <dbReference type="ARBA" id="ARBA00022553"/>
    </source>
</evidence>
<feature type="compositionally biased region" description="Basic and acidic residues" evidence="3">
    <location>
        <begin position="433"/>
        <end position="443"/>
    </location>
</feature>
<reference evidence="5" key="1">
    <citation type="submission" date="2025-08" db="UniProtKB">
        <authorList>
            <consortium name="RefSeq"/>
        </authorList>
    </citation>
    <scope>IDENTIFICATION</scope>
    <source>
        <tissue evidence="5">Blood</tissue>
    </source>
</reference>
<evidence type="ECO:0000256" key="2">
    <source>
        <dbReference type="ARBA" id="ARBA00023054"/>
    </source>
</evidence>
<dbReference type="PANTHER" id="PTHR15635:SF10">
    <property type="entry name" value="COILED-COIL DOMAIN-CONTAINING PROTEIN 9B"/>
    <property type="match status" value="1"/>
</dbReference>
<feature type="compositionally biased region" description="Basic and acidic residues" evidence="3">
    <location>
        <begin position="272"/>
        <end position="293"/>
    </location>
</feature>
<dbReference type="Proteomes" id="UP001652663">
    <property type="component" value="Chromosome 10"/>
</dbReference>
<accession>A0ABM4SZZ8</accession>
<protein>
    <submittedName>
        <fullName evidence="5">Coiled-coil domain-containing protein 9B isoform X8</fullName>
    </submittedName>
</protein>
<feature type="region of interest" description="Disordered" evidence="3">
    <location>
        <begin position="220"/>
        <end position="484"/>
    </location>
</feature>
<feature type="compositionally biased region" description="Basic and acidic residues" evidence="3">
    <location>
        <begin position="305"/>
        <end position="314"/>
    </location>
</feature>
<organism evidence="4 5">
    <name type="scientific">Bos indicus</name>
    <name type="common">Zebu</name>
    <dbReference type="NCBI Taxonomy" id="9915"/>
    <lineage>
        <taxon>Eukaryota</taxon>
        <taxon>Metazoa</taxon>
        <taxon>Chordata</taxon>
        <taxon>Craniata</taxon>
        <taxon>Vertebrata</taxon>
        <taxon>Euteleostomi</taxon>
        <taxon>Mammalia</taxon>
        <taxon>Eutheria</taxon>
        <taxon>Laurasiatheria</taxon>
        <taxon>Artiodactyla</taxon>
        <taxon>Ruminantia</taxon>
        <taxon>Pecora</taxon>
        <taxon>Bovidae</taxon>
        <taxon>Bovinae</taxon>
        <taxon>Bos</taxon>
    </lineage>
</organism>
<keyword evidence="4" id="KW-1185">Reference proteome</keyword>
<gene>
    <name evidence="5" type="primary">CCDC9B</name>
</gene>
<feature type="compositionally biased region" description="Low complexity" evidence="3">
    <location>
        <begin position="453"/>
        <end position="475"/>
    </location>
</feature>
<evidence type="ECO:0000313" key="4">
    <source>
        <dbReference type="Proteomes" id="UP001652663"/>
    </source>
</evidence>
<dbReference type="Pfam" id="PF15266">
    <property type="entry name" value="DUF4594"/>
    <property type="match status" value="1"/>
</dbReference>
<dbReference type="PANTHER" id="PTHR15635">
    <property type="entry name" value="COILED-COIL DOMAIN CONTAINING PROTEIN 9"/>
    <property type="match status" value="1"/>
</dbReference>
<dbReference type="InterPro" id="IPR029336">
    <property type="entry name" value="DUF4594"/>
</dbReference>
<feature type="compositionally biased region" description="Low complexity" evidence="3">
    <location>
        <begin position="371"/>
        <end position="382"/>
    </location>
</feature>
<dbReference type="RefSeq" id="XP_070653369.1">
    <property type="nucleotide sequence ID" value="XM_070797268.1"/>
</dbReference>
<sequence>MGPAVRSLGPCPPQGPHGAESPMSRQEEKDAELDRRIVALRKKNQALLRRYQEIQEDRRQAEQGGMAVTTPELLRPDGLTVTVSQGKRVVSRNWARSARGPGTASEMLEDEQAEAHTGTFCLGERVDLAVTMENKAEAKRIVSEKPTRARNQGAEGSPGGGLGRSPSMPTAISSDSVRKGVREPGSPALVPGPAPRRALGGPLEVSWDYVQWKQEREQIDQARLARHRDAQGPRSQRKLQPPPLPPEGKGSATWGGQQGRPVVALATRSKARGTERLTGRARRWEMKEDRQEPESQEGSQSTRKTPNEKEHEQIQSRMEPGGPTSAPGGGTTPTPASESPEGLKEELGDLAASPASPASPGSPPNSDLVPLDLSLGGASSSGPQESTCMLSSKPGAQESAVSRLEGQEQPLGSTEPQAGPEAQTCSRPPKGAEPLEPREDRPGKAGAQQGLTPRSRAPRGGSQRARGAGGVRSRTGGPGPAGRC</sequence>
<feature type="compositionally biased region" description="Low complexity" evidence="3">
    <location>
        <begin position="319"/>
        <end position="340"/>
    </location>
</feature>
<feature type="region of interest" description="Disordered" evidence="3">
    <location>
        <begin position="139"/>
        <end position="202"/>
    </location>
</feature>
<evidence type="ECO:0000256" key="3">
    <source>
        <dbReference type="SAM" id="MobiDB-lite"/>
    </source>
</evidence>